<dbReference type="EMBL" id="MLJW01008638">
    <property type="protein sequence ID" value="OIQ63853.1"/>
    <property type="molecule type" value="Genomic_DNA"/>
</dbReference>
<dbReference type="AlphaFoldDB" id="A0A1J5PK01"/>
<name>A0A1J5PK01_9ZZZZ</name>
<sequence length="78" mass="8787">MLLSLFRCLIQADSQAVSGIHRGFEQIHCDLVSHGCAGIAHTEGDFRIAGKMHRDLHGRILLLFAQRVRDQIVQHTIK</sequence>
<evidence type="ECO:0000313" key="1">
    <source>
        <dbReference type="EMBL" id="OIQ63853.1"/>
    </source>
</evidence>
<proteinExistence type="predicted"/>
<organism evidence="1">
    <name type="scientific">mine drainage metagenome</name>
    <dbReference type="NCBI Taxonomy" id="410659"/>
    <lineage>
        <taxon>unclassified sequences</taxon>
        <taxon>metagenomes</taxon>
        <taxon>ecological metagenomes</taxon>
    </lineage>
</organism>
<gene>
    <name evidence="1" type="ORF">GALL_546020</name>
</gene>
<comment type="caution">
    <text evidence="1">The sequence shown here is derived from an EMBL/GenBank/DDBJ whole genome shotgun (WGS) entry which is preliminary data.</text>
</comment>
<reference evidence="1" key="1">
    <citation type="submission" date="2016-10" db="EMBL/GenBank/DDBJ databases">
        <title>Sequence of Gallionella enrichment culture.</title>
        <authorList>
            <person name="Poehlein A."/>
            <person name="Muehling M."/>
            <person name="Daniel R."/>
        </authorList>
    </citation>
    <scope>NUCLEOTIDE SEQUENCE</scope>
</reference>
<protein>
    <submittedName>
        <fullName evidence="1">Uncharacterized protein</fullName>
    </submittedName>
</protein>
<accession>A0A1J5PK01</accession>